<protein>
    <submittedName>
        <fullName evidence="2">Uncharacterized protein</fullName>
    </submittedName>
</protein>
<dbReference type="AlphaFoldDB" id="A0A6H5IXU0"/>
<evidence type="ECO:0000313" key="3">
    <source>
        <dbReference type="Proteomes" id="UP000479190"/>
    </source>
</evidence>
<accession>A0A6H5IXU0</accession>
<reference evidence="2 3" key="1">
    <citation type="submission" date="2020-02" db="EMBL/GenBank/DDBJ databases">
        <authorList>
            <person name="Ferguson B K."/>
        </authorList>
    </citation>
    <scope>NUCLEOTIDE SEQUENCE [LARGE SCALE GENOMIC DNA]</scope>
</reference>
<evidence type="ECO:0000313" key="2">
    <source>
        <dbReference type="EMBL" id="CAB0043163.1"/>
    </source>
</evidence>
<sequence>MAWWGQSAVRVKSSRELRPQDVGFEESGECASPGEVSAWPNGHHGRCRRPGETYDLHAIPPRSEAQYGVVQMTFHRIGEDRALVELLWNSSRDTVGLLSVVREKTSKPEVTLSEK</sequence>
<feature type="region of interest" description="Disordered" evidence="1">
    <location>
        <begin position="24"/>
        <end position="43"/>
    </location>
</feature>
<evidence type="ECO:0000256" key="1">
    <source>
        <dbReference type="SAM" id="MobiDB-lite"/>
    </source>
</evidence>
<dbReference type="Proteomes" id="UP000479190">
    <property type="component" value="Unassembled WGS sequence"/>
</dbReference>
<organism evidence="2 3">
    <name type="scientific">Trichogramma brassicae</name>
    <dbReference type="NCBI Taxonomy" id="86971"/>
    <lineage>
        <taxon>Eukaryota</taxon>
        <taxon>Metazoa</taxon>
        <taxon>Ecdysozoa</taxon>
        <taxon>Arthropoda</taxon>
        <taxon>Hexapoda</taxon>
        <taxon>Insecta</taxon>
        <taxon>Pterygota</taxon>
        <taxon>Neoptera</taxon>
        <taxon>Endopterygota</taxon>
        <taxon>Hymenoptera</taxon>
        <taxon>Apocrita</taxon>
        <taxon>Proctotrupomorpha</taxon>
        <taxon>Chalcidoidea</taxon>
        <taxon>Trichogrammatidae</taxon>
        <taxon>Trichogramma</taxon>
    </lineage>
</organism>
<proteinExistence type="predicted"/>
<dbReference type="EMBL" id="CADCXV010001273">
    <property type="protein sequence ID" value="CAB0043163.1"/>
    <property type="molecule type" value="Genomic_DNA"/>
</dbReference>
<keyword evidence="3" id="KW-1185">Reference proteome</keyword>
<name>A0A6H5IXU0_9HYME</name>
<gene>
    <name evidence="2" type="ORF">TBRA_LOCUS14751</name>
</gene>